<gene>
    <name evidence="2" type="ORF">GOB87_12575</name>
</gene>
<sequence length="508" mass="54574">MSETQTATIPDIKDVFQHLDRVRPELEKHAPQLVQTIDTLARKSSDPEERGSEQFRTRVGQALQDAERVLGPVLPKDHALRPEMDMRGVTMPGLEVPEVAHLLSQTPDLASQPMVDRIRGLAHDTASMGRDQRDNPEIEHAVGLVTRDIAQSPRLSQGAVAHEPSSASAREPVEPHSESGSEHPNAPHEPPAPTEPHETAPRHDPDHDTKLHASPGGGSVPHAPGDEQVAVPPTDDPSTHATSEQPSSQEKATPPEPKTDTATSKNTSANNRDNAKTPEADEQDKKEQPTVVVRGPGVFGRILDAIRPSTITPEQKVMTPSWVQKVNEQTERHVAREDNETVARAEHWGARATRALDALQQAPASTVMAEISNAAQNDTGGMDAVLGGMKPGGRYEALHGKFREQQANNQAFAAQLKEAGDAVAAYGDHRAKVEDVGMRRGTGAELSQKFQGLDAEVGEKAGKVPGKEPGKSMLDDMGEKIREVVKKAVTLAANLIRPSPSASASPSP</sequence>
<evidence type="ECO:0000256" key="1">
    <source>
        <dbReference type="SAM" id="MobiDB-lite"/>
    </source>
</evidence>
<organism evidence="2 3">
    <name type="scientific">Acetobacter estunensis</name>
    <dbReference type="NCBI Taxonomy" id="104097"/>
    <lineage>
        <taxon>Bacteria</taxon>
        <taxon>Pseudomonadati</taxon>
        <taxon>Pseudomonadota</taxon>
        <taxon>Alphaproteobacteria</taxon>
        <taxon>Acetobacterales</taxon>
        <taxon>Acetobacteraceae</taxon>
        <taxon>Acetobacter</taxon>
    </lineage>
</organism>
<dbReference type="Proteomes" id="UP000597459">
    <property type="component" value="Unassembled WGS sequence"/>
</dbReference>
<dbReference type="EMBL" id="WOTH01000032">
    <property type="protein sequence ID" value="NHO54768.1"/>
    <property type="molecule type" value="Genomic_DNA"/>
</dbReference>
<feature type="compositionally biased region" description="Basic and acidic residues" evidence="1">
    <location>
        <begin position="171"/>
        <end position="181"/>
    </location>
</feature>
<evidence type="ECO:0000313" key="2">
    <source>
        <dbReference type="EMBL" id="NHO54768.1"/>
    </source>
</evidence>
<reference evidence="2" key="1">
    <citation type="submission" date="2019-11" db="EMBL/GenBank/DDBJ databases">
        <title>Description of new Acetobacter species.</title>
        <authorList>
            <person name="Cleenwerck I."/>
            <person name="Sombolestani A.S."/>
        </authorList>
    </citation>
    <scope>NUCLEOTIDE SEQUENCE</scope>
    <source>
        <strain evidence="2">LMG 1626</strain>
    </source>
</reference>
<feature type="compositionally biased region" description="Polar residues" evidence="1">
    <location>
        <begin position="260"/>
        <end position="272"/>
    </location>
</feature>
<evidence type="ECO:0000313" key="3">
    <source>
        <dbReference type="Proteomes" id="UP000597459"/>
    </source>
</evidence>
<dbReference type="AlphaFoldDB" id="A0A967BCZ6"/>
<keyword evidence="3" id="KW-1185">Reference proteome</keyword>
<feature type="compositionally biased region" description="Basic and acidic residues" evidence="1">
    <location>
        <begin position="273"/>
        <end position="288"/>
    </location>
</feature>
<feature type="region of interest" description="Disordered" evidence="1">
    <location>
        <begin position="154"/>
        <end position="294"/>
    </location>
</feature>
<dbReference type="RefSeq" id="WP_166317444.1">
    <property type="nucleotide sequence ID" value="NZ_WOTH01000032.1"/>
</dbReference>
<protein>
    <submittedName>
        <fullName evidence="2">Uncharacterized protein</fullName>
    </submittedName>
</protein>
<proteinExistence type="predicted"/>
<accession>A0A967BCZ6</accession>
<name>A0A967BCZ6_9PROT</name>
<comment type="caution">
    <text evidence="2">The sequence shown here is derived from an EMBL/GenBank/DDBJ whole genome shotgun (WGS) entry which is preliminary data.</text>
</comment>
<feature type="compositionally biased region" description="Polar residues" evidence="1">
    <location>
        <begin position="239"/>
        <end position="251"/>
    </location>
</feature>
<feature type="compositionally biased region" description="Basic and acidic residues" evidence="1">
    <location>
        <begin position="195"/>
        <end position="211"/>
    </location>
</feature>